<dbReference type="Proteomes" id="UP001499854">
    <property type="component" value="Unassembled WGS sequence"/>
</dbReference>
<reference evidence="2" key="1">
    <citation type="journal article" date="2019" name="Int. J. Syst. Evol. Microbiol.">
        <title>The Global Catalogue of Microorganisms (GCM) 10K type strain sequencing project: providing services to taxonomists for standard genome sequencing and annotation.</title>
        <authorList>
            <consortium name="The Broad Institute Genomics Platform"/>
            <consortium name="The Broad Institute Genome Sequencing Center for Infectious Disease"/>
            <person name="Wu L."/>
            <person name="Ma J."/>
        </authorList>
    </citation>
    <scope>NUCLEOTIDE SEQUENCE [LARGE SCALE GENOMIC DNA]</scope>
    <source>
        <strain evidence="2">JCM 16013</strain>
    </source>
</reference>
<name>A0ABP5D415_9ACTN</name>
<dbReference type="RefSeq" id="WP_344658295.1">
    <property type="nucleotide sequence ID" value="NZ_BAAAQM010000019.1"/>
</dbReference>
<organism evidence="1 2">
    <name type="scientific">Catenulispora subtropica</name>
    <dbReference type="NCBI Taxonomy" id="450798"/>
    <lineage>
        <taxon>Bacteria</taxon>
        <taxon>Bacillati</taxon>
        <taxon>Actinomycetota</taxon>
        <taxon>Actinomycetes</taxon>
        <taxon>Catenulisporales</taxon>
        <taxon>Catenulisporaceae</taxon>
        <taxon>Catenulispora</taxon>
    </lineage>
</organism>
<gene>
    <name evidence="1" type="ORF">GCM10009838_37070</name>
</gene>
<evidence type="ECO:0000313" key="1">
    <source>
        <dbReference type="EMBL" id="GAA1973745.1"/>
    </source>
</evidence>
<accession>A0ABP5D415</accession>
<protein>
    <submittedName>
        <fullName evidence="1">Uncharacterized protein</fullName>
    </submittedName>
</protein>
<sequence>MSQHNIALAIGPDPQVKRIFAGSPEVTTTGQVTVCANNCFTEADMRAIGLVDSTRQDAGLVSLLGVRHAALIAA</sequence>
<evidence type="ECO:0000313" key="2">
    <source>
        <dbReference type="Proteomes" id="UP001499854"/>
    </source>
</evidence>
<proteinExistence type="predicted"/>
<comment type="caution">
    <text evidence="1">The sequence shown here is derived from an EMBL/GenBank/DDBJ whole genome shotgun (WGS) entry which is preliminary data.</text>
</comment>
<keyword evidence="2" id="KW-1185">Reference proteome</keyword>
<dbReference type="EMBL" id="BAAAQM010000019">
    <property type="protein sequence ID" value="GAA1973745.1"/>
    <property type="molecule type" value="Genomic_DNA"/>
</dbReference>